<dbReference type="SMART" id="SM00368">
    <property type="entry name" value="LRR_RI"/>
    <property type="match status" value="5"/>
</dbReference>
<dbReference type="InterPro" id="IPR001611">
    <property type="entry name" value="Leu-rich_rpt"/>
</dbReference>
<dbReference type="OMA" id="IHCNDAI"/>
<evidence type="ECO:0000256" key="1">
    <source>
        <dbReference type="ARBA" id="ARBA00022614"/>
    </source>
</evidence>
<name>A0A8D0GW26_SPHPU</name>
<dbReference type="InterPro" id="IPR032675">
    <property type="entry name" value="LRR_dom_sf"/>
</dbReference>
<evidence type="ECO:0000256" key="2">
    <source>
        <dbReference type="ARBA" id="ARBA00022737"/>
    </source>
</evidence>
<keyword evidence="4" id="KW-1185">Reference proteome</keyword>
<dbReference type="PANTHER" id="PTHR24106">
    <property type="entry name" value="NACHT, LRR AND CARD DOMAINS-CONTAINING"/>
    <property type="match status" value="1"/>
</dbReference>
<dbReference type="GeneTree" id="ENSGT00940000160873"/>
<proteinExistence type="predicted"/>
<dbReference type="Ensembl" id="ENSSPUT00000012858.1">
    <property type="protein sequence ID" value="ENSSPUP00000012059.1"/>
    <property type="gene ID" value="ENSSPUG00000009254.1"/>
</dbReference>
<keyword evidence="2" id="KW-0677">Repeat</keyword>
<evidence type="ECO:0000313" key="4">
    <source>
        <dbReference type="Proteomes" id="UP000694392"/>
    </source>
</evidence>
<reference evidence="3" key="2">
    <citation type="submission" date="2025-09" db="UniProtKB">
        <authorList>
            <consortium name="Ensembl"/>
        </authorList>
    </citation>
    <scope>IDENTIFICATION</scope>
</reference>
<sequence>VILFSQYLSCRICNCQLTAACCWDLSSVLGRSRQTLLKLELGWNKLGDSGVPLLCEELKHPNCKLQKLRLSSCDLTGSCCEDLSSVLSTNQTLKWLWLGGNKLGDSGVRQLCEGLMNPNCKLKKLWLSLCDFTGSCSEDLSSVLSTKQEWLWLDDNKLGDSGVRQLCEGLMNPNCKLQEPWLTKENFNEETWQMLKAVEEKKPGVVLLH</sequence>
<dbReference type="Pfam" id="PF13516">
    <property type="entry name" value="LRR_6"/>
    <property type="match status" value="3"/>
</dbReference>
<dbReference type="InterPro" id="IPR051261">
    <property type="entry name" value="NLR"/>
</dbReference>
<dbReference type="AlphaFoldDB" id="A0A8D0GW26"/>
<dbReference type="Gene3D" id="3.80.10.10">
    <property type="entry name" value="Ribonuclease Inhibitor"/>
    <property type="match status" value="1"/>
</dbReference>
<evidence type="ECO:0000313" key="3">
    <source>
        <dbReference type="Ensembl" id="ENSSPUP00000012059.1"/>
    </source>
</evidence>
<reference evidence="3" key="1">
    <citation type="submission" date="2025-08" db="UniProtKB">
        <authorList>
            <consortium name="Ensembl"/>
        </authorList>
    </citation>
    <scope>IDENTIFICATION</scope>
</reference>
<protein>
    <submittedName>
        <fullName evidence="3">Uncharacterized protein</fullName>
    </submittedName>
</protein>
<organism evidence="3 4">
    <name type="scientific">Sphenodon punctatus</name>
    <name type="common">Tuatara</name>
    <name type="synonym">Hatteria punctata</name>
    <dbReference type="NCBI Taxonomy" id="8508"/>
    <lineage>
        <taxon>Eukaryota</taxon>
        <taxon>Metazoa</taxon>
        <taxon>Chordata</taxon>
        <taxon>Craniata</taxon>
        <taxon>Vertebrata</taxon>
        <taxon>Euteleostomi</taxon>
        <taxon>Lepidosauria</taxon>
        <taxon>Sphenodontia</taxon>
        <taxon>Sphenodontidae</taxon>
        <taxon>Sphenodon</taxon>
    </lineage>
</organism>
<dbReference type="Proteomes" id="UP000694392">
    <property type="component" value="Unplaced"/>
</dbReference>
<accession>A0A8D0GW26</accession>
<keyword evidence="1" id="KW-0433">Leucine-rich repeat</keyword>
<dbReference type="SUPFAM" id="SSF52047">
    <property type="entry name" value="RNI-like"/>
    <property type="match status" value="1"/>
</dbReference>